<sequence>MFSWSLSNSSATLKSVKSLSSSTSSFGRTFLENFTRSSLYYSLTSLDKTNLWSKFYVEHDENIQKVLDVVSVDQKVITNPNANKRRRTVMVTRTDGQAFGFTLQTYLLKRKDEDVPSKVTYVDYVQLESPAADAGIRAGDVIISINGLIVTEMGHESLIRLISSCHQMRMIVIFENIRQRIELVARTIKLRKILNDKLYQLNLIDIEEQKILNRAYLRSLSAQKKLHSLTDSLSSAGTSSISSASLTPSEPGEIRNDPRPCVIRIPTIMIPNRGTGIEANKNLFGKQISDPAVFLNASSLTQPTNLTLSRRSKVKRDEVESEEIQQRISYYGSDLEDFDHISTSSNVTAEISDIPRICEIFCDNNVDDSEDISYNSFENNDCENYEGSSDNGSAEFADDNDSTSPLQEVRLSEFVFDSVALNHVIRLDNGVISSQNNNSEKSRFEVAN</sequence>
<evidence type="ECO:0000256" key="1">
    <source>
        <dbReference type="ARBA" id="ARBA00004496"/>
    </source>
</evidence>
<dbReference type="AlphaFoldDB" id="A0A0N5CK05"/>
<proteinExistence type="predicted"/>
<feature type="domain" description="PDZ" evidence="4">
    <location>
        <begin position="88"/>
        <end position="162"/>
    </location>
</feature>
<dbReference type="SUPFAM" id="SSF50156">
    <property type="entry name" value="PDZ domain-like"/>
    <property type="match status" value="1"/>
</dbReference>
<feature type="region of interest" description="Disordered" evidence="3">
    <location>
        <begin position="233"/>
        <end position="258"/>
    </location>
</feature>
<accession>A0A0N5CK05</accession>
<organism evidence="7">
    <name type="scientific">Thelazia callipaeda</name>
    <name type="common">Oriental eyeworm</name>
    <name type="synonym">Parasitic nematode</name>
    <dbReference type="NCBI Taxonomy" id="103827"/>
    <lineage>
        <taxon>Eukaryota</taxon>
        <taxon>Metazoa</taxon>
        <taxon>Ecdysozoa</taxon>
        <taxon>Nematoda</taxon>
        <taxon>Chromadorea</taxon>
        <taxon>Rhabditida</taxon>
        <taxon>Spirurina</taxon>
        <taxon>Spiruromorpha</taxon>
        <taxon>Thelazioidea</taxon>
        <taxon>Thelaziidae</taxon>
        <taxon>Thelazia</taxon>
    </lineage>
</organism>
<dbReference type="InterPro" id="IPR052122">
    <property type="entry name" value="Intracell_Traff_Signaling_Reg"/>
</dbReference>
<evidence type="ECO:0000256" key="3">
    <source>
        <dbReference type="SAM" id="MobiDB-lite"/>
    </source>
</evidence>
<dbReference type="PROSITE" id="PS50106">
    <property type="entry name" value="PDZ"/>
    <property type="match status" value="1"/>
</dbReference>
<dbReference type="OrthoDB" id="10041077at2759"/>
<dbReference type="Gene3D" id="2.30.42.10">
    <property type="match status" value="1"/>
</dbReference>
<dbReference type="Proteomes" id="UP000276776">
    <property type="component" value="Unassembled WGS sequence"/>
</dbReference>
<evidence type="ECO:0000313" key="7">
    <source>
        <dbReference type="WBParaSite" id="TCLT_0000038101-mRNA-1"/>
    </source>
</evidence>
<gene>
    <name evidence="5" type="ORF">TCLT_LOCUS382</name>
</gene>
<evidence type="ECO:0000313" key="6">
    <source>
        <dbReference type="Proteomes" id="UP000276776"/>
    </source>
</evidence>
<dbReference type="STRING" id="103827.A0A0N5CK05"/>
<feature type="compositionally biased region" description="Low complexity" evidence="3">
    <location>
        <begin position="233"/>
        <end position="249"/>
    </location>
</feature>
<dbReference type="PANTHER" id="PTHR15963">
    <property type="entry name" value="GENERAL RECEPTOR FOR PHOSPHOINOSITIDES 1-ASSOCIATED SCAFFOLD PROTEIN-RELATED"/>
    <property type="match status" value="1"/>
</dbReference>
<dbReference type="InterPro" id="IPR001478">
    <property type="entry name" value="PDZ"/>
</dbReference>
<dbReference type="SMART" id="SM00228">
    <property type="entry name" value="PDZ"/>
    <property type="match status" value="1"/>
</dbReference>
<evidence type="ECO:0000259" key="4">
    <source>
        <dbReference type="PROSITE" id="PS50106"/>
    </source>
</evidence>
<protein>
    <submittedName>
        <fullName evidence="7">PDZ domain-containing protein</fullName>
    </submittedName>
</protein>
<dbReference type="WBParaSite" id="TCLT_0000038101-mRNA-1">
    <property type="protein sequence ID" value="TCLT_0000038101-mRNA-1"/>
    <property type="gene ID" value="TCLT_0000038101"/>
</dbReference>
<dbReference type="InterPro" id="IPR036034">
    <property type="entry name" value="PDZ_sf"/>
</dbReference>
<reference evidence="5 6" key="2">
    <citation type="submission" date="2018-11" db="EMBL/GenBank/DDBJ databases">
        <authorList>
            <consortium name="Pathogen Informatics"/>
        </authorList>
    </citation>
    <scope>NUCLEOTIDE SEQUENCE [LARGE SCALE GENOMIC DNA]</scope>
</reference>
<reference evidence="7" key="1">
    <citation type="submission" date="2017-02" db="UniProtKB">
        <authorList>
            <consortium name="WormBaseParasite"/>
        </authorList>
    </citation>
    <scope>IDENTIFICATION</scope>
</reference>
<feature type="region of interest" description="Disordered" evidence="3">
    <location>
        <begin position="384"/>
        <end position="403"/>
    </location>
</feature>
<evidence type="ECO:0000313" key="5">
    <source>
        <dbReference type="EMBL" id="VDM95327.1"/>
    </source>
</evidence>
<name>A0A0N5CK05_THECL</name>
<keyword evidence="6" id="KW-1185">Reference proteome</keyword>
<dbReference type="PANTHER" id="PTHR15963:SF5">
    <property type="entry name" value="SHORT SPINDLE 6, ISOFORM A"/>
    <property type="match status" value="1"/>
</dbReference>
<comment type="subcellular location">
    <subcellularLocation>
        <location evidence="1">Cytoplasm</location>
    </subcellularLocation>
</comment>
<dbReference type="InterPro" id="IPR041489">
    <property type="entry name" value="PDZ_6"/>
</dbReference>
<dbReference type="GO" id="GO:0005737">
    <property type="term" value="C:cytoplasm"/>
    <property type="evidence" value="ECO:0007669"/>
    <property type="project" value="UniProtKB-SubCell"/>
</dbReference>
<evidence type="ECO:0000256" key="2">
    <source>
        <dbReference type="ARBA" id="ARBA00022490"/>
    </source>
</evidence>
<dbReference type="EMBL" id="UYYF01000025">
    <property type="protein sequence ID" value="VDM95327.1"/>
    <property type="molecule type" value="Genomic_DNA"/>
</dbReference>
<keyword evidence="2" id="KW-0963">Cytoplasm</keyword>
<dbReference type="Pfam" id="PF17820">
    <property type="entry name" value="PDZ_6"/>
    <property type="match status" value="1"/>
</dbReference>